<dbReference type="InterPro" id="IPR045864">
    <property type="entry name" value="aa-tRNA-synth_II/BPL/LPL"/>
</dbReference>
<evidence type="ECO:0000256" key="2">
    <source>
        <dbReference type="ARBA" id="ARBA00012816"/>
    </source>
</evidence>
<evidence type="ECO:0000256" key="5">
    <source>
        <dbReference type="ARBA" id="ARBA00022840"/>
    </source>
</evidence>
<evidence type="ECO:0000313" key="9">
    <source>
        <dbReference type="EMBL" id="KAK5576405.1"/>
    </source>
</evidence>
<comment type="caution">
    <text evidence="9">The sequence shown here is derived from an EMBL/GenBank/DDBJ whole genome shotgun (WGS) entry which is preliminary data.</text>
</comment>
<keyword evidence="4" id="KW-0547">Nucleotide-binding</keyword>
<dbReference type="InterPro" id="IPR004522">
    <property type="entry name" value="Asn-tRNA-ligase"/>
</dbReference>
<dbReference type="PANTHER" id="PTHR22594">
    <property type="entry name" value="ASPARTYL/LYSYL-TRNA SYNTHETASE"/>
    <property type="match status" value="1"/>
</dbReference>
<dbReference type="PRINTS" id="PR01042">
    <property type="entry name" value="TRNASYNTHASP"/>
</dbReference>
<dbReference type="InterPro" id="IPR002312">
    <property type="entry name" value="Asp/Asn-tRNA-synth_IIb"/>
</dbReference>
<dbReference type="AlphaFoldDB" id="A0AAN7U1D9"/>
<proteinExistence type="inferred from homology"/>
<dbReference type="CDD" id="cd00776">
    <property type="entry name" value="AsxRS_core"/>
    <property type="match status" value="1"/>
</dbReference>
<sequence length="465" mass="53509">MNNIIKRYYKWPTRINEINKNNSHLVGKEVKVKGWVRNIRNQKSVSFVEINDGSSVKGLQIVGDKDSFSKLKYGSSIEINGRLISSLGNTDKNAVEVQLTEPYKLIGQCPDEFPLQPKNHSFEFLREIAHIRSRGNSIGALLRVRNESTQLIHRYFNENGFINVHTPIITASDCEGGGEQFQVKSSLDTKDALFFGQPSYLTVSGQLEAEIYASSHSRVYTFGPTFRAEKSNTTRHLSEFWMIEPEMSFIDLNDNLDIAEDFLKYLISNLLKNSKDDIEFFNKRIDTNLLSRLEKTLSSKFVRLEYKDAISLLQNNGHSNIKWGDDIQREHEKFITSHFGDIPVFVINWPKSIKPFYMRENDQSQSLNDSNSMATVSNMDLLVPTVGELIGGSIREERYDKLLNTINQLGMDKEQYSWYLDLRKYGTVPHGGFGLGFERFLQYVTGLQNIRDVIPIPRYQNYCKF</sequence>
<dbReference type="EMBL" id="JAVFKY010000005">
    <property type="protein sequence ID" value="KAK5576405.1"/>
    <property type="molecule type" value="Genomic_DNA"/>
</dbReference>
<dbReference type="FunFam" id="3.30.930.10:FF:000016">
    <property type="entry name" value="Asparagine--tRNA ligase"/>
    <property type="match status" value="1"/>
</dbReference>
<dbReference type="Pfam" id="PF01336">
    <property type="entry name" value="tRNA_anti-codon"/>
    <property type="match status" value="1"/>
</dbReference>
<dbReference type="InterPro" id="IPR012340">
    <property type="entry name" value="NA-bd_OB-fold"/>
</dbReference>
<dbReference type="Pfam" id="PF00152">
    <property type="entry name" value="tRNA-synt_2"/>
    <property type="match status" value="1"/>
</dbReference>
<dbReference type="GO" id="GO:0004816">
    <property type="term" value="F:asparagine-tRNA ligase activity"/>
    <property type="evidence" value="ECO:0007669"/>
    <property type="project" value="UniProtKB-EC"/>
</dbReference>
<dbReference type="InterPro" id="IPR004364">
    <property type="entry name" value="Aa-tRNA-synt_II"/>
</dbReference>
<gene>
    <name evidence="9" type="ORF">RB653_007548</name>
</gene>
<evidence type="ECO:0000313" key="10">
    <source>
        <dbReference type="Proteomes" id="UP001344447"/>
    </source>
</evidence>
<accession>A0AAN7U1D9</accession>
<reference evidence="9 10" key="1">
    <citation type="submission" date="2023-11" db="EMBL/GenBank/DDBJ databases">
        <title>Dfirmibasis_genome.</title>
        <authorList>
            <person name="Edelbroek B."/>
            <person name="Kjellin J."/>
            <person name="Jerlstrom-Hultqvist J."/>
            <person name="Soderbom F."/>
        </authorList>
    </citation>
    <scope>NUCLEOTIDE SEQUENCE [LARGE SCALE GENOMIC DNA]</scope>
    <source>
        <strain evidence="9 10">TNS-C-14</strain>
    </source>
</reference>
<dbReference type="GO" id="GO:0005739">
    <property type="term" value="C:mitochondrion"/>
    <property type="evidence" value="ECO:0007669"/>
    <property type="project" value="TreeGrafter"/>
</dbReference>
<evidence type="ECO:0000256" key="6">
    <source>
        <dbReference type="ARBA" id="ARBA00022917"/>
    </source>
</evidence>
<dbReference type="PANTHER" id="PTHR22594:SF34">
    <property type="entry name" value="ASPARAGINE--TRNA LIGASE, MITOCHONDRIAL-RELATED"/>
    <property type="match status" value="1"/>
</dbReference>
<dbReference type="HAMAP" id="MF_00534">
    <property type="entry name" value="Asn_tRNA_synth"/>
    <property type="match status" value="1"/>
</dbReference>
<comment type="similarity">
    <text evidence="1">Belongs to the class-II aminoacyl-tRNA synthetase family.</text>
</comment>
<evidence type="ECO:0000256" key="1">
    <source>
        <dbReference type="ARBA" id="ARBA00008226"/>
    </source>
</evidence>
<organism evidence="9 10">
    <name type="scientific">Dictyostelium firmibasis</name>
    <dbReference type="NCBI Taxonomy" id="79012"/>
    <lineage>
        <taxon>Eukaryota</taxon>
        <taxon>Amoebozoa</taxon>
        <taxon>Evosea</taxon>
        <taxon>Eumycetozoa</taxon>
        <taxon>Dictyostelia</taxon>
        <taxon>Dictyosteliales</taxon>
        <taxon>Dictyosteliaceae</taxon>
        <taxon>Dictyostelium</taxon>
    </lineage>
</organism>
<dbReference type="Gene3D" id="2.40.50.140">
    <property type="entry name" value="Nucleic acid-binding proteins"/>
    <property type="match status" value="1"/>
</dbReference>
<dbReference type="GO" id="GO:0005524">
    <property type="term" value="F:ATP binding"/>
    <property type="evidence" value="ECO:0007669"/>
    <property type="project" value="UniProtKB-KW"/>
</dbReference>
<dbReference type="NCBIfam" id="TIGR00457">
    <property type="entry name" value="asnS"/>
    <property type="match status" value="1"/>
</dbReference>
<dbReference type="InterPro" id="IPR006195">
    <property type="entry name" value="aa-tRNA-synth_II"/>
</dbReference>
<dbReference type="CDD" id="cd04318">
    <property type="entry name" value="EcAsnRS_like_N"/>
    <property type="match status" value="1"/>
</dbReference>
<dbReference type="NCBIfam" id="NF003037">
    <property type="entry name" value="PRK03932.1"/>
    <property type="match status" value="1"/>
</dbReference>
<keyword evidence="5" id="KW-0067">ATP-binding</keyword>
<dbReference type="Proteomes" id="UP001344447">
    <property type="component" value="Unassembled WGS sequence"/>
</dbReference>
<dbReference type="GO" id="GO:0003676">
    <property type="term" value="F:nucleic acid binding"/>
    <property type="evidence" value="ECO:0007669"/>
    <property type="project" value="InterPro"/>
</dbReference>
<evidence type="ECO:0000256" key="4">
    <source>
        <dbReference type="ARBA" id="ARBA00022741"/>
    </source>
</evidence>
<evidence type="ECO:0000256" key="7">
    <source>
        <dbReference type="ARBA" id="ARBA00023146"/>
    </source>
</evidence>
<feature type="domain" description="Aminoacyl-transfer RNA synthetases class-II family profile" evidence="8">
    <location>
        <begin position="142"/>
        <end position="455"/>
    </location>
</feature>
<evidence type="ECO:0000256" key="3">
    <source>
        <dbReference type="ARBA" id="ARBA00022598"/>
    </source>
</evidence>
<protein>
    <recommendedName>
        <fullName evidence="2">asparagine--tRNA ligase</fullName>
        <ecNumber evidence="2">6.1.1.22</ecNumber>
    </recommendedName>
</protein>
<dbReference type="GO" id="GO:0006421">
    <property type="term" value="P:asparaginyl-tRNA aminoacylation"/>
    <property type="evidence" value="ECO:0007669"/>
    <property type="project" value="InterPro"/>
</dbReference>
<keyword evidence="7" id="KW-0030">Aminoacyl-tRNA synthetase</keyword>
<keyword evidence="3" id="KW-0436">Ligase</keyword>
<dbReference type="InterPro" id="IPR004365">
    <property type="entry name" value="NA-bd_OB_tRNA"/>
</dbReference>
<evidence type="ECO:0000259" key="8">
    <source>
        <dbReference type="PROSITE" id="PS50862"/>
    </source>
</evidence>
<dbReference type="SUPFAM" id="SSF50249">
    <property type="entry name" value="Nucleic acid-binding proteins"/>
    <property type="match status" value="1"/>
</dbReference>
<keyword evidence="6" id="KW-0648">Protein biosynthesis</keyword>
<dbReference type="SUPFAM" id="SSF55681">
    <property type="entry name" value="Class II aaRS and biotin synthetases"/>
    <property type="match status" value="1"/>
</dbReference>
<dbReference type="EC" id="6.1.1.22" evidence="2"/>
<keyword evidence="10" id="KW-1185">Reference proteome</keyword>
<dbReference type="PROSITE" id="PS50862">
    <property type="entry name" value="AA_TRNA_LIGASE_II"/>
    <property type="match status" value="1"/>
</dbReference>
<name>A0AAN7U1D9_9MYCE</name>
<dbReference type="Gene3D" id="3.30.930.10">
    <property type="entry name" value="Bira Bifunctional Protein, Domain 2"/>
    <property type="match status" value="1"/>
</dbReference>